<organism evidence="1">
    <name type="scientific">Timema shepardi</name>
    <name type="common">Walking stick</name>
    <dbReference type="NCBI Taxonomy" id="629360"/>
    <lineage>
        <taxon>Eukaryota</taxon>
        <taxon>Metazoa</taxon>
        <taxon>Ecdysozoa</taxon>
        <taxon>Arthropoda</taxon>
        <taxon>Hexapoda</taxon>
        <taxon>Insecta</taxon>
        <taxon>Pterygota</taxon>
        <taxon>Neoptera</taxon>
        <taxon>Polyneoptera</taxon>
        <taxon>Phasmatodea</taxon>
        <taxon>Timematodea</taxon>
        <taxon>Timematoidea</taxon>
        <taxon>Timematidae</taxon>
        <taxon>Timema</taxon>
    </lineage>
</organism>
<dbReference type="AlphaFoldDB" id="A0A7R9G106"/>
<name>A0A7R9G106_TIMSH</name>
<accession>A0A7R9G106</accession>
<reference evidence="1" key="1">
    <citation type="submission" date="2020-11" db="EMBL/GenBank/DDBJ databases">
        <authorList>
            <person name="Tran Van P."/>
        </authorList>
    </citation>
    <scope>NUCLEOTIDE SEQUENCE</scope>
</reference>
<dbReference type="EMBL" id="OC002394">
    <property type="protein sequence ID" value="CAD7261781.1"/>
    <property type="molecule type" value="Genomic_DNA"/>
</dbReference>
<evidence type="ECO:0000313" key="1">
    <source>
        <dbReference type="EMBL" id="CAD7261781.1"/>
    </source>
</evidence>
<proteinExistence type="predicted"/>
<protein>
    <submittedName>
        <fullName evidence="1">Uncharacterized protein</fullName>
    </submittedName>
</protein>
<sequence length="341" mass="38356">MSTHHYGKKTRGQSGKIQDLQDSLFITNEHLDIHQRTWQSEEETEPQPTTTCFSLRTKLLDVVGSLDPNGRPHSDPIPALDSCFWFQSCPHSVRPASRKCLLRGIEPSECCRNTQAEKIILICRWSCSVEPLYSVRPHNLVRYIAIGIILWNTHTRSGFLPTLEGAGWFNVVAASTLVRCYIHPLGAGKNRQETLHDDLLGLEVKPDHFTTQCFAKMSLAANGWQCVAVVNIFSVSVACRCRGVRTMMRVWDVVYVGRVENHCVKEYPQYSWQVLLPAIQYIVTNKVAKSGIELEPTTTSEPGTKPPTLMPISVLSSRICRSCVGTSAILCRDFSVHLRFT</sequence>
<gene>
    <name evidence="1" type="ORF">TSIB3V08_LOCUS5907</name>
</gene>